<dbReference type="RefSeq" id="WP_242765585.1">
    <property type="nucleotide sequence ID" value="NZ_JALDAY010000004.1"/>
</dbReference>
<evidence type="ECO:0000313" key="6">
    <source>
        <dbReference type="Proteomes" id="UP001165269"/>
    </source>
</evidence>
<dbReference type="Pfam" id="PF19916">
    <property type="entry name" value="VMAP-M0"/>
    <property type="match status" value="1"/>
</dbReference>
<dbReference type="InterPro" id="IPR045450">
    <property type="entry name" value="VMAP_C"/>
</dbReference>
<accession>A0ABS9Y934</accession>
<dbReference type="EMBL" id="JALDAY010000004">
    <property type="protein sequence ID" value="MCI3272431.1"/>
    <property type="molecule type" value="Genomic_DNA"/>
</dbReference>
<dbReference type="InterPro" id="IPR045431">
    <property type="entry name" value="EAD2"/>
</dbReference>
<comment type="caution">
    <text evidence="5">The sequence shown here is derived from an EMBL/GenBank/DDBJ whole genome shotgun (WGS) entry which is preliminary data.</text>
</comment>
<evidence type="ECO:0000259" key="3">
    <source>
        <dbReference type="Pfam" id="PF19956"/>
    </source>
</evidence>
<dbReference type="Proteomes" id="UP001165269">
    <property type="component" value="Unassembled WGS sequence"/>
</dbReference>
<name>A0ABS9Y934_9ACTN</name>
<organism evidence="5 6">
    <name type="scientific">Streptomyces cylindrosporus</name>
    <dbReference type="NCBI Taxonomy" id="2927583"/>
    <lineage>
        <taxon>Bacteria</taxon>
        <taxon>Bacillati</taxon>
        <taxon>Actinomycetota</taxon>
        <taxon>Actinomycetes</taxon>
        <taxon>Kitasatosporales</taxon>
        <taxon>Streptomycetaceae</taxon>
        <taxon>Streptomyces</taxon>
    </lineage>
</organism>
<sequence length="502" mass="56059">MTSEGGGGRGPSALRIRERIGEETLAALLAVRALEDRSARALLVELVGEALGHRADLREQSTVRLQLVELSRFCTRLPGGLAALARQLPMLEENCPQTVLVQRLADEWTAVDSLAGLPEVTDAWEFLTETLGSLSMTSAMRTALVRTATHARVSAPPPYADNSWHDFLHLAGQGAPRDGLPPWMLYLDRSTESMERRIAREVLAHNRQWALRVGLAELLDGDRRDRVKSPTAPVRRHEEYLAIRITPDPLESGRYTVSHSFMSPAQDRYSEGGASLPEVGRDELKQAVSGIVRQVERAAGDRPGDLWLEFVLPFELLNLPVDWWPRDTGEVPNVPLAVDYPVVIRSLDRLQETAWHRFWRRRWLQLTIGEDPSVSVHVNVARENGDHLRGLEARLGDNEHFVATVLSGPPLPDHPGHKELQAALRSGLPVVIWHREGPSTDEFLDVVNGLLAEGLQRFPTKVAAYRRKVAIQDAEQDEQHPGRHLTVLWDNPDRKPVLPGAQ</sequence>
<evidence type="ECO:0000256" key="1">
    <source>
        <dbReference type="SAM" id="MobiDB-lite"/>
    </source>
</evidence>
<feature type="domain" description="vWA-MoxR associated protein C-terminal" evidence="4">
    <location>
        <begin position="254"/>
        <end position="492"/>
    </location>
</feature>
<proteinExistence type="predicted"/>
<reference evidence="5" key="1">
    <citation type="submission" date="2022-03" db="EMBL/GenBank/DDBJ databases">
        <title>Streptomyces 7R015 and 7R016 isolated from Barleria lupulina in Thailand.</title>
        <authorList>
            <person name="Kanchanasin P."/>
            <person name="Phongsopitanun W."/>
            <person name="Tanasupawat S."/>
        </authorList>
    </citation>
    <scope>NUCLEOTIDE SEQUENCE</scope>
    <source>
        <strain evidence="5">7R015</strain>
    </source>
</reference>
<evidence type="ECO:0000313" key="5">
    <source>
        <dbReference type="EMBL" id="MCI3272431.1"/>
    </source>
</evidence>
<evidence type="ECO:0000259" key="4">
    <source>
        <dbReference type="Pfam" id="PF20028"/>
    </source>
</evidence>
<keyword evidence="6" id="KW-1185">Reference proteome</keyword>
<protein>
    <submittedName>
        <fullName evidence="5">Uncharacterized protein</fullName>
    </submittedName>
</protein>
<dbReference type="Pfam" id="PF19956">
    <property type="entry name" value="EAD2"/>
    <property type="match status" value="1"/>
</dbReference>
<gene>
    <name evidence="5" type="ORF">MQP27_15060</name>
</gene>
<feature type="domain" description="vWA-MoxR associated protein middle region 0" evidence="2">
    <location>
        <begin position="123"/>
        <end position="224"/>
    </location>
</feature>
<feature type="region of interest" description="Disordered" evidence="1">
    <location>
        <begin position="474"/>
        <end position="502"/>
    </location>
</feature>
<dbReference type="Pfam" id="PF20028">
    <property type="entry name" value="VMAP-C"/>
    <property type="match status" value="1"/>
</dbReference>
<feature type="domain" description="Effector-associated" evidence="3">
    <location>
        <begin position="27"/>
        <end position="106"/>
    </location>
</feature>
<evidence type="ECO:0000259" key="2">
    <source>
        <dbReference type="Pfam" id="PF19916"/>
    </source>
</evidence>
<dbReference type="InterPro" id="IPR045555">
    <property type="entry name" value="VMAP-M0"/>
</dbReference>